<evidence type="ECO:0000313" key="2">
    <source>
        <dbReference type="EMBL" id="KXS98517.1"/>
    </source>
</evidence>
<comment type="caution">
    <text evidence="2">The sequence shown here is derived from an EMBL/GenBank/DDBJ whole genome shotgun (WGS) entry which is preliminary data.</text>
</comment>
<organism evidence="2 3">
    <name type="scientific">Pseudocercospora eumusae</name>
    <dbReference type="NCBI Taxonomy" id="321146"/>
    <lineage>
        <taxon>Eukaryota</taxon>
        <taxon>Fungi</taxon>
        <taxon>Dikarya</taxon>
        <taxon>Ascomycota</taxon>
        <taxon>Pezizomycotina</taxon>
        <taxon>Dothideomycetes</taxon>
        <taxon>Dothideomycetidae</taxon>
        <taxon>Mycosphaerellales</taxon>
        <taxon>Mycosphaerellaceae</taxon>
        <taxon>Pseudocercospora</taxon>
    </lineage>
</organism>
<protein>
    <submittedName>
        <fullName evidence="2">Uncharacterized protein</fullName>
    </submittedName>
</protein>
<dbReference type="Proteomes" id="UP000070133">
    <property type="component" value="Unassembled WGS sequence"/>
</dbReference>
<reference evidence="2 3" key="1">
    <citation type="submission" date="2015-07" db="EMBL/GenBank/DDBJ databases">
        <title>Comparative genomics of the Sigatoka disease complex on banana suggests a link between parallel evolutionary changes in Pseudocercospora fijiensis and Pseudocercospora eumusae and increased virulence on the banana host.</title>
        <authorList>
            <person name="Chang T.-C."/>
            <person name="Salvucci A."/>
            <person name="Crous P.W."/>
            <person name="Stergiopoulos I."/>
        </authorList>
    </citation>
    <scope>NUCLEOTIDE SEQUENCE [LARGE SCALE GENOMIC DNA]</scope>
    <source>
        <strain evidence="2 3">CBS 114824</strain>
    </source>
</reference>
<dbReference type="EMBL" id="LFZN01000111">
    <property type="protein sequence ID" value="KXS98517.1"/>
    <property type="molecule type" value="Genomic_DNA"/>
</dbReference>
<feature type="region of interest" description="Disordered" evidence="1">
    <location>
        <begin position="43"/>
        <end position="84"/>
    </location>
</feature>
<dbReference type="AlphaFoldDB" id="A0A139H7T4"/>
<keyword evidence="3" id="KW-1185">Reference proteome</keyword>
<sequence length="84" mass="9297">MKHYYFDFPSLGQQEGEKPDSFDFSKEIRAALDHVSKRINAEVQGGIDMKKPEIETQQSADGHGDQASASVEGEAAAIVERERS</sequence>
<feature type="region of interest" description="Disordered" evidence="1">
    <location>
        <begin position="1"/>
        <end position="20"/>
    </location>
</feature>
<evidence type="ECO:0000313" key="3">
    <source>
        <dbReference type="Proteomes" id="UP000070133"/>
    </source>
</evidence>
<dbReference type="OrthoDB" id="10251073at2759"/>
<gene>
    <name evidence="2" type="ORF">AC578_5528</name>
</gene>
<evidence type="ECO:0000256" key="1">
    <source>
        <dbReference type="SAM" id="MobiDB-lite"/>
    </source>
</evidence>
<accession>A0A139H7T4</accession>
<name>A0A139H7T4_9PEZI</name>
<proteinExistence type="predicted"/>